<accession>A0A183F4L5</accession>
<dbReference type="WBParaSite" id="HPBE_0000110701-mRNA-1">
    <property type="protein sequence ID" value="HPBE_0000110701-mRNA-1"/>
    <property type="gene ID" value="HPBE_0000110701"/>
</dbReference>
<dbReference type="AlphaFoldDB" id="A0A183F4L5"/>
<dbReference type="EMBL" id="UZAH01001080">
    <property type="protein sequence ID" value="VDO19490.1"/>
    <property type="molecule type" value="Genomic_DNA"/>
</dbReference>
<sequence length="236" mass="27358">MLVVSKRPFVVSGNHQANHLWSRTYPIRHQHQQTHLHASSRNTKLNKESTIFFAYNIYAIPITPPPQFENINTPFGHHLFTFTSICLADNIIILEIHLTRLTRSIIHPRTSTNFPLNTTSTMFNSGSVRRQIGLVKKRILQQIELTHQLVSDYEVHTEPPVFTQLNDDEITSFRHDLTDARLQLLSLYSRIQQLHDDWSIARKVDPKGGGNPPRLHSKVWRLFNCSSRSCHNYGQH</sequence>
<gene>
    <name evidence="1" type="ORF">HPBE_LOCUS1108</name>
</gene>
<protein>
    <submittedName>
        <fullName evidence="1 3">Uncharacterized protein</fullName>
    </submittedName>
</protein>
<name>A0A183F4L5_HELPZ</name>
<reference evidence="1 2" key="1">
    <citation type="submission" date="2018-11" db="EMBL/GenBank/DDBJ databases">
        <authorList>
            <consortium name="Pathogen Informatics"/>
        </authorList>
    </citation>
    <scope>NUCLEOTIDE SEQUENCE [LARGE SCALE GENOMIC DNA]</scope>
</reference>
<organism evidence="2 3">
    <name type="scientific">Heligmosomoides polygyrus</name>
    <name type="common">Parasitic roundworm</name>
    <dbReference type="NCBI Taxonomy" id="6339"/>
    <lineage>
        <taxon>Eukaryota</taxon>
        <taxon>Metazoa</taxon>
        <taxon>Ecdysozoa</taxon>
        <taxon>Nematoda</taxon>
        <taxon>Chromadorea</taxon>
        <taxon>Rhabditida</taxon>
        <taxon>Rhabditina</taxon>
        <taxon>Rhabditomorpha</taxon>
        <taxon>Strongyloidea</taxon>
        <taxon>Heligmosomidae</taxon>
        <taxon>Heligmosomoides</taxon>
    </lineage>
</organism>
<keyword evidence="2" id="KW-1185">Reference proteome</keyword>
<accession>A0A3P7TC36</accession>
<evidence type="ECO:0000313" key="1">
    <source>
        <dbReference type="EMBL" id="VDO19490.1"/>
    </source>
</evidence>
<proteinExistence type="predicted"/>
<dbReference type="Proteomes" id="UP000050761">
    <property type="component" value="Unassembled WGS sequence"/>
</dbReference>
<evidence type="ECO:0000313" key="2">
    <source>
        <dbReference type="Proteomes" id="UP000050761"/>
    </source>
</evidence>
<reference evidence="3" key="2">
    <citation type="submission" date="2019-09" db="UniProtKB">
        <authorList>
            <consortium name="WormBaseParasite"/>
        </authorList>
    </citation>
    <scope>IDENTIFICATION</scope>
</reference>
<evidence type="ECO:0000313" key="3">
    <source>
        <dbReference type="WBParaSite" id="HPBE_0000110701-mRNA-1"/>
    </source>
</evidence>